<dbReference type="PANTHER" id="PTHR42802:SF1">
    <property type="entry name" value="L-ORNITHINE N(5)-MONOOXYGENASE"/>
    <property type="match status" value="1"/>
</dbReference>
<organism evidence="11 12">
    <name type="scientific">Clohesyomyces aquaticus</name>
    <dbReference type="NCBI Taxonomy" id="1231657"/>
    <lineage>
        <taxon>Eukaryota</taxon>
        <taxon>Fungi</taxon>
        <taxon>Dikarya</taxon>
        <taxon>Ascomycota</taxon>
        <taxon>Pezizomycotina</taxon>
        <taxon>Dothideomycetes</taxon>
        <taxon>Pleosporomycetidae</taxon>
        <taxon>Pleosporales</taxon>
        <taxon>Lindgomycetaceae</taxon>
        <taxon>Clohesyomyces</taxon>
    </lineage>
</organism>
<dbReference type="Pfam" id="PF13434">
    <property type="entry name" value="Lys_Orn_oxgnase"/>
    <property type="match status" value="1"/>
</dbReference>
<dbReference type="EC" id="1.14.13.196" evidence="4"/>
<evidence type="ECO:0000256" key="9">
    <source>
        <dbReference type="ARBA" id="ARBA00047598"/>
    </source>
</evidence>
<evidence type="ECO:0000313" key="12">
    <source>
        <dbReference type="Proteomes" id="UP000193144"/>
    </source>
</evidence>
<keyword evidence="8" id="KW-0560">Oxidoreductase</keyword>
<dbReference type="Proteomes" id="UP000193144">
    <property type="component" value="Unassembled WGS sequence"/>
</dbReference>
<reference evidence="11 12" key="1">
    <citation type="submission" date="2016-07" db="EMBL/GenBank/DDBJ databases">
        <title>Pervasive Adenine N6-methylation of Active Genes in Fungi.</title>
        <authorList>
            <consortium name="DOE Joint Genome Institute"/>
            <person name="Mondo S.J."/>
            <person name="Dannebaum R.O."/>
            <person name="Kuo R.C."/>
            <person name="Labutti K."/>
            <person name="Haridas S."/>
            <person name="Kuo A."/>
            <person name="Salamov A."/>
            <person name="Ahrendt S.R."/>
            <person name="Lipzen A."/>
            <person name="Sullivan W."/>
            <person name="Andreopoulos W.B."/>
            <person name="Clum A."/>
            <person name="Lindquist E."/>
            <person name="Daum C."/>
            <person name="Ramamoorthy G.K."/>
            <person name="Gryganskyi A."/>
            <person name="Culley D."/>
            <person name="Magnuson J.K."/>
            <person name="James T.Y."/>
            <person name="O'Malley M.A."/>
            <person name="Stajich J.E."/>
            <person name="Spatafora J.W."/>
            <person name="Visel A."/>
            <person name="Grigoriev I.V."/>
        </authorList>
    </citation>
    <scope>NUCLEOTIDE SEQUENCE [LARGE SCALE GENOMIC DNA]</scope>
    <source>
        <strain evidence="11 12">CBS 115471</strain>
    </source>
</reference>
<evidence type="ECO:0000256" key="8">
    <source>
        <dbReference type="ARBA" id="ARBA00023002"/>
    </source>
</evidence>
<gene>
    <name evidence="11" type="ORF">BCR34DRAFT_501285</name>
</gene>
<dbReference type="Gene3D" id="3.50.50.60">
    <property type="entry name" value="FAD/NAD(P)-binding domain"/>
    <property type="match status" value="1"/>
</dbReference>
<evidence type="ECO:0000256" key="1">
    <source>
        <dbReference type="ARBA" id="ARBA00001974"/>
    </source>
</evidence>
<keyword evidence="6" id="KW-0274">FAD</keyword>
<name>A0A1Y1Y1S7_9PLEO</name>
<evidence type="ECO:0000313" key="11">
    <source>
        <dbReference type="EMBL" id="ORX91676.1"/>
    </source>
</evidence>
<comment type="caution">
    <text evidence="11">The sequence shown here is derived from an EMBL/GenBank/DDBJ whole genome shotgun (WGS) entry which is preliminary data.</text>
</comment>
<comment type="similarity">
    <text evidence="3">Belongs to the lysine N(6)-hydroxylase/L-ornithine N(5)-oxygenase family.</text>
</comment>
<accession>A0A1Y1Y1S7</accession>
<comment type="catalytic activity">
    <reaction evidence="9">
        <text>L-ornithine + NADPH + O2 = N(5)-hydroxy-L-ornithine + NADP(+) + H2O</text>
        <dbReference type="Rhea" id="RHEA:41508"/>
        <dbReference type="ChEBI" id="CHEBI:15377"/>
        <dbReference type="ChEBI" id="CHEBI:15379"/>
        <dbReference type="ChEBI" id="CHEBI:46911"/>
        <dbReference type="ChEBI" id="CHEBI:57783"/>
        <dbReference type="ChEBI" id="CHEBI:58349"/>
        <dbReference type="ChEBI" id="CHEBI:78275"/>
        <dbReference type="EC" id="1.14.13.196"/>
    </reaction>
</comment>
<dbReference type="GO" id="GO:0004497">
    <property type="term" value="F:monooxygenase activity"/>
    <property type="evidence" value="ECO:0007669"/>
    <property type="project" value="UniProtKB-KW"/>
</dbReference>
<keyword evidence="7" id="KW-0521">NADP</keyword>
<keyword evidence="5" id="KW-0285">Flavoprotein</keyword>
<evidence type="ECO:0000256" key="7">
    <source>
        <dbReference type="ARBA" id="ARBA00022857"/>
    </source>
</evidence>
<dbReference type="GO" id="GO:0006879">
    <property type="term" value="P:intracellular iron ion homeostasis"/>
    <property type="evidence" value="ECO:0007669"/>
    <property type="project" value="TreeGrafter"/>
</dbReference>
<keyword evidence="12" id="KW-1185">Reference proteome</keyword>
<evidence type="ECO:0000256" key="6">
    <source>
        <dbReference type="ARBA" id="ARBA00022827"/>
    </source>
</evidence>
<comment type="cofactor">
    <cofactor evidence="1">
        <name>FAD</name>
        <dbReference type="ChEBI" id="CHEBI:57692"/>
    </cofactor>
</comment>
<dbReference type="EMBL" id="MCFA01000442">
    <property type="protein sequence ID" value="ORX91676.1"/>
    <property type="molecule type" value="Genomic_DNA"/>
</dbReference>
<evidence type="ECO:0000256" key="5">
    <source>
        <dbReference type="ARBA" id="ARBA00022630"/>
    </source>
</evidence>
<proteinExistence type="inferred from homology"/>
<evidence type="ECO:0000256" key="10">
    <source>
        <dbReference type="ARBA" id="ARBA00049248"/>
    </source>
</evidence>
<evidence type="ECO:0000256" key="2">
    <source>
        <dbReference type="ARBA" id="ARBA00004924"/>
    </source>
</evidence>
<evidence type="ECO:0000256" key="3">
    <source>
        <dbReference type="ARBA" id="ARBA00007588"/>
    </source>
</evidence>
<dbReference type="InterPro" id="IPR025700">
    <property type="entry name" value="Lys/Orn_oxygenase"/>
</dbReference>
<dbReference type="SUPFAM" id="SSF51905">
    <property type="entry name" value="FAD/NAD(P)-binding domain"/>
    <property type="match status" value="1"/>
</dbReference>
<comment type="catalytic activity">
    <reaction evidence="10">
        <text>L-ornithine + NADH + O2 = N(5)-hydroxy-L-ornithine + NAD(+) + H2O</text>
        <dbReference type="Rhea" id="RHEA:41512"/>
        <dbReference type="ChEBI" id="CHEBI:15377"/>
        <dbReference type="ChEBI" id="CHEBI:15379"/>
        <dbReference type="ChEBI" id="CHEBI:46911"/>
        <dbReference type="ChEBI" id="CHEBI:57540"/>
        <dbReference type="ChEBI" id="CHEBI:57945"/>
        <dbReference type="ChEBI" id="CHEBI:78275"/>
        <dbReference type="EC" id="1.14.13.196"/>
    </reaction>
</comment>
<protein>
    <recommendedName>
        <fullName evidence="4">L-ornithine N(5)-monooxygenase [NAD(P)H]</fullName>
        <ecNumber evidence="4">1.14.13.196</ecNumber>
    </recommendedName>
</protein>
<keyword evidence="11" id="KW-0503">Monooxygenase</keyword>
<dbReference type="PANTHER" id="PTHR42802">
    <property type="entry name" value="MONOOXYGENASE"/>
    <property type="match status" value="1"/>
</dbReference>
<dbReference type="AlphaFoldDB" id="A0A1Y1Y1S7"/>
<dbReference type="InterPro" id="IPR036188">
    <property type="entry name" value="FAD/NAD-bd_sf"/>
</dbReference>
<comment type="pathway">
    <text evidence="2">Siderophore biosynthesis.</text>
</comment>
<sequence length="433" mass="48566">MTFHEQAAKPRLPSPNTSTANATQLYDLVCIGFGPAQIAAAIANRESQQRSNVLFIERNSSFSWYPDGHVPRARMTSPFIYDLATMRNPRSKFTYSSYLLSRNRLVDFLNSDRLNPMREEFEDYLRWCADQFESQVRYQNEVIWVRPESKETPNKKWTVGVKDTNGRTYILETKNIMTPSPSPRNAKRVPLLTEVDFDAGQRIISTQDYMSKRESLRIANSPRLDIAVIGSSYKTIEILDDLLTCPRLGNITLITDDDSLAPLKALNDEDAPPSPKLCAIWARPSCDTKAVVPDSSELIQNIYKSAYEKQVASKGQYRLRVMLGISSAKPFPRSAVIISDIPTAPQLRSRLFHDLDSLVLGCRQKGECLEEVQFKRGAVASGCAVWMISANSDGGRSLAKDIAIRAGEVIQAMSAAKEKRRENASVALMNARM</sequence>
<evidence type="ECO:0000256" key="4">
    <source>
        <dbReference type="ARBA" id="ARBA00012881"/>
    </source>
</evidence>
<dbReference type="OrthoDB" id="3519933at2759"/>